<evidence type="ECO:0000313" key="9">
    <source>
        <dbReference type="Proteomes" id="UP000779049"/>
    </source>
</evidence>
<dbReference type="PANTHER" id="PTHR30237:SF2">
    <property type="entry name" value="MUREIN TETRAPEPTIDE CARBOXYPEPTIDASE"/>
    <property type="match status" value="1"/>
</dbReference>
<dbReference type="CDD" id="cd07062">
    <property type="entry name" value="Peptidase_S66_mccF_like"/>
    <property type="match status" value="1"/>
</dbReference>
<keyword evidence="2" id="KW-0121">Carboxypeptidase</keyword>
<dbReference type="InterPro" id="IPR027461">
    <property type="entry name" value="Carboxypeptidase_A_C_sf"/>
</dbReference>
<dbReference type="PANTHER" id="PTHR30237">
    <property type="entry name" value="MURAMOYLTETRAPEPTIDE CARBOXYPEPTIDASE"/>
    <property type="match status" value="1"/>
</dbReference>
<keyword evidence="3" id="KW-0645">Protease</keyword>
<dbReference type="InterPro" id="IPR040449">
    <property type="entry name" value="Peptidase_S66_N"/>
</dbReference>
<dbReference type="SUPFAM" id="SSF141986">
    <property type="entry name" value="LD-carboxypeptidase A C-terminal domain-like"/>
    <property type="match status" value="1"/>
</dbReference>
<dbReference type="InterPro" id="IPR027478">
    <property type="entry name" value="LdcA_N"/>
</dbReference>
<feature type="domain" description="LD-carboxypeptidase C-terminal" evidence="7">
    <location>
        <begin position="170"/>
        <end position="281"/>
    </location>
</feature>
<dbReference type="InterPro" id="IPR029062">
    <property type="entry name" value="Class_I_gatase-like"/>
</dbReference>
<comment type="caution">
    <text evidence="8">The sequence shown here is derived from an EMBL/GenBank/DDBJ whole genome shotgun (WGS) entry which is preliminary data.</text>
</comment>
<evidence type="ECO:0000256" key="2">
    <source>
        <dbReference type="ARBA" id="ARBA00022645"/>
    </source>
</evidence>
<evidence type="ECO:0000256" key="3">
    <source>
        <dbReference type="ARBA" id="ARBA00022670"/>
    </source>
</evidence>
<organism evidence="8 9">
    <name type="scientific">Sellimonas caecigallum</name>
    <dbReference type="NCBI Taxonomy" id="2592333"/>
    <lineage>
        <taxon>Bacteria</taxon>
        <taxon>Bacillati</taxon>
        <taxon>Bacillota</taxon>
        <taxon>Clostridia</taxon>
        <taxon>Lachnospirales</taxon>
        <taxon>Lachnospiraceae</taxon>
        <taxon>Sellimonas</taxon>
    </lineage>
</organism>
<keyword evidence="9" id="KW-1185">Reference proteome</keyword>
<evidence type="ECO:0000313" key="8">
    <source>
        <dbReference type="EMBL" id="MBY0759606.1"/>
    </source>
</evidence>
<sequence length="290" mass="32455">MCVKKGDKVAIVGCSNGQSVSYKEKLIRLDKTIRQIGLIPVWGDYIYEKESVFSGSANERADSLMKFFRDDEIKAVFDISGGDIANEILPYLEYDEIAQSEKVFWGYSDLTTVINAIFAKSGKKSVLYQIRNLIYDDAQNQIQNFTNTVMNGASDLFDFSYSLIQGKELKGIVVGGNIRCLLKLAGTKYWPDMDGKVLLLEAYGGDVPKMVTYLNQLKQMEVFEKISGILLGTFTYMEKEKCRPQIIDLVRKYAGNEIAIAYTSEIGHGTNSKGIIIGEEISKKGAGYRK</sequence>
<dbReference type="Gene3D" id="3.40.50.10740">
    <property type="entry name" value="Class I glutamine amidotransferase-like"/>
    <property type="match status" value="1"/>
</dbReference>
<dbReference type="SUPFAM" id="SSF52317">
    <property type="entry name" value="Class I glutamine amidotransferase-like"/>
    <property type="match status" value="1"/>
</dbReference>
<dbReference type="Pfam" id="PF02016">
    <property type="entry name" value="Peptidase_S66"/>
    <property type="match status" value="1"/>
</dbReference>
<evidence type="ECO:0000256" key="4">
    <source>
        <dbReference type="ARBA" id="ARBA00022801"/>
    </source>
</evidence>
<accession>A0ABS7L929</accession>
<keyword evidence="5" id="KW-0720">Serine protease</keyword>
<dbReference type="InterPro" id="IPR003507">
    <property type="entry name" value="S66_fam"/>
</dbReference>
<proteinExistence type="inferred from homology"/>
<reference evidence="8 9" key="1">
    <citation type="journal article" date="2020" name="New Microbes New Infect">
        <title>Sellimonas caecigallum sp. nov., description and genome sequence of a new member of the Sellimonas genus isolated from the cecum of feral chicken.</title>
        <authorList>
            <person name="Wongkuna S."/>
            <person name="Ghimire S."/>
            <person name="Antony L."/>
            <person name="Chankhamhaengdecha S."/>
            <person name="Janvilisri T."/>
            <person name="Scaria J."/>
        </authorList>
    </citation>
    <scope>NUCLEOTIDE SEQUENCE [LARGE SCALE GENOMIC DNA]</scope>
    <source>
        <strain evidence="8 9">SW451</strain>
    </source>
</reference>
<evidence type="ECO:0000259" key="6">
    <source>
        <dbReference type="Pfam" id="PF02016"/>
    </source>
</evidence>
<protein>
    <submittedName>
        <fullName evidence="8">LD-carboxypeptidase</fullName>
    </submittedName>
</protein>
<evidence type="ECO:0000256" key="1">
    <source>
        <dbReference type="ARBA" id="ARBA00010233"/>
    </source>
</evidence>
<dbReference type="InterPro" id="IPR040921">
    <property type="entry name" value="Peptidase_S66C"/>
</dbReference>
<keyword evidence="4" id="KW-0378">Hydrolase</keyword>
<name>A0ABS7L929_9FIRM</name>
<dbReference type="EMBL" id="VIRV01000019">
    <property type="protein sequence ID" value="MBY0759606.1"/>
    <property type="molecule type" value="Genomic_DNA"/>
</dbReference>
<evidence type="ECO:0000256" key="5">
    <source>
        <dbReference type="ARBA" id="ARBA00022825"/>
    </source>
</evidence>
<feature type="domain" description="LD-carboxypeptidase N-terminal" evidence="6">
    <location>
        <begin position="9"/>
        <end position="125"/>
    </location>
</feature>
<dbReference type="Proteomes" id="UP000779049">
    <property type="component" value="Unassembled WGS sequence"/>
</dbReference>
<evidence type="ECO:0000259" key="7">
    <source>
        <dbReference type="Pfam" id="PF17676"/>
    </source>
</evidence>
<dbReference type="Pfam" id="PF17676">
    <property type="entry name" value="Peptidase_S66C"/>
    <property type="match status" value="1"/>
</dbReference>
<gene>
    <name evidence="8" type="ORF">FLB61_11015</name>
</gene>
<dbReference type="Gene3D" id="3.50.30.60">
    <property type="entry name" value="LD-carboxypeptidase A C-terminal domain-like"/>
    <property type="match status" value="1"/>
</dbReference>
<comment type="similarity">
    <text evidence="1">Belongs to the peptidase S66 family.</text>
</comment>
<dbReference type="PIRSF" id="PIRSF028757">
    <property type="entry name" value="LD-carboxypeptidase"/>
    <property type="match status" value="1"/>
</dbReference>